<proteinExistence type="predicted"/>
<dbReference type="PROSITE" id="PS50995">
    <property type="entry name" value="HTH_MARR_2"/>
    <property type="match status" value="1"/>
</dbReference>
<sequence length="164" mass="17784">MMAARMAKSGIDTLGKFRSSRAYRAGTLLKALHLGLTDHVETRLQAAGVQLTRPQALALMTLVEHPGISNADLARLNGIAPQTMHQIMGRLEREGLAARALHPTLRRVQAFEATARGLELVTRGSHVARAAIEDALQGLRAGEQEALIVLLQRCVDGLARRRQG</sequence>
<feature type="domain" description="HTH marR-type" evidence="1">
    <location>
        <begin position="1"/>
        <end position="156"/>
    </location>
</feature>
<accession>A0A4Z1RBM1</accession>
<gene>
    <name evidence="2" type="ORF">E4582_01400</name>
</gene>
<dbReference type="PANTHER" id="PTHR33164">
    <property type="entry name" value="TRANSCRIPTIONAL REGULATOR, MARR FAMILY"/>
    <property type="match status" value="1"/>
</dbReference>
<dbReference type="Proteomes" id="UP000298681">
    <property type="component" value="Unassembled WGS sequence"/>
</dbReference>
<comment type="caution">
    <text evidence="2">The sequence shown here is derived from an EMBL/GenBank/DDBJ whole genome shotgun (WGS) entry which is preliminary data.</text>
</comment>
<reference evidence="2 3" key="1">
    <citation type="submission" date="2019-01" db="EMBL/GenBank/DDBJ databases">
        <authorList>
            <person name="Zhang S."/>
        </authorList>
    </citation>
    <scope>NUCLEOTIDE SEQUENCE [LARGE SCALE GENOMIC DNA]</scope>
    <source>
        <strain evidence="2 3">1626</strain>
    </source>
</reference>
<dbReference type="GO" id="GO:0003700">
    <property type="term" value="F:DNA-binding transcription factor activity"/>
    <property type="evidence" value="ECO:0007669"/>
    <property type="project" value="InterPro"/>
</dbReference>
<dbReference type="GO" id="GO:0006950">
    <property type="term" value="P:response to stress"/>
    <property type="evidence" value="ECO:0007669"/>
    <property type="project" value="TreeGrafter"/>
</dbReference>
<evidence type="ECO:0000313" key="3">
    <source>
        <dbReference type="Proteomes" id="UP000298681"/>
    </source>
</evidence>
<dbReference type="EMBL" id="SPUH01000001">
    <property type="protein sequence ID" value="TKS53563.1"/>
    <property type="molecule type" value="Genomic_DNA"/>
</dbReference>
<dbReference type="InterPro" id="IPR036388">
    <property type="entry name" value="WH-like_DNA-bd_sf"/>
</dbReference>
<dbReference type="PANTHER" id="PTHR33164:SF43">
    <property type="entry name" value="HTH-TYPE TRANSCRIPTIONAL REPRESSOR YETL"/>
    <property type="match status" value="1"/>
</dbReference>
<dbReference type="Gene3D" id="1.10.10.10">
    <property type="entry name" value="Winged helix-like DNA-binding domain superfamily/Winged helix DNA-binding domain"/>
    <property type="match status" value="1"/>
</dbReference>
<name>A0A4Z1RBM1_9GAMM</name>
<evidence type="ECO:0000259" key="1">
    <source>
        <dbReference type="PROSITE" id="PS50995"/>
    </source>
</evidence>
<dbReference type="InterPro" id="IPR000835">
    <property type="entry name" value="HTH_MarR-typ"/>
</dbReference>
<dbReference type="Pfam" id="PF12802">
    <property type="entry name" value="MarR_2"/>
    <property type="match status" value="1"/>
</dbReference>
<protein>
    <submittedName>
        <fullName evidence="2">DUF4332 domain-containing protein</fullName>
    </submittedName>
</protein>
<dbReference type="InterPro" id="IPR036390">
    <property type="entry name" value="WH_DNA-bd_sf"/>
</dbReference>
<organism evidence="2 3">
    <name type="scientific">Luteimonas yindakuii</name>
    <dbReference type="NCBI Taxonomy" id="2565782"/>
    <lineage>
        <taxon>Bacteria</taxon>
        <taxon>Pseudomonadati</taxon>
        <taxon>Pseudomonadota</taxon>
        <taxon>Gammaproteobacteria</taxon>
        <taxon>Lysobacterales</taxon>
        <taxon>Lysobacteraceae</taxon>
        <taxon>Luteimonas</taxon>
    </lineage>
</organism>
<dbReference type="SMART" id="SM00347">
    <property type="entry name" value="HTH_MARR"/>
    <property type="match status" value="1"/>
</dbReference>
<keyword evidence="3" id="KW-1185">Reference proteome</keyword>
<dbReference type="InterPro" id="IPR039422">
    <property type="entry name" value="MarR/SlyA-like"/>
</dbReference>
<evidence type="ECO:0000313" key="2">
    <source>
        <dbReference type="EMBL" id="TKS53563.1"/>
    </source>
</evidence>
<dbReference type="SUPFAM" id="SSF46785">
    <property type="entry name" value="Winged helix' DNA-binding domain"/>
    <property type="match status" value="1"/>
</dbReference>
<dbReference type="AlphaFoldDB" id="A0A4Z1RBM1"/>